<dbReference type="Pfam" id="PF01844">
    <property type="entry name" value="HNH"/>
    <property type="match status" value="1"/>
</dbReference>
<dbReference type="CDD" id="cd00085">
    <property type="entry name" value="HNHc"/>
    <property type="match status" value="1"/>
</dbReference>
<proteinExistence type="predicted"/>
<comment type="caution">
    <text evidence="2">The sequence shown here is derived from an EMBL/GenBank/DDBJ whole genome shotgun (WGS) entry which is preliminary data.</text>
</comment>
<dbReference type="RefSeq" id="WP_005915490.1">
    <property type="nucleotide sequence ID" value="NZ_ALVD01000001.1"/>
</dbReference>
<dbReference type="Proteomes" id="UP000004829">
    <property type="component" value="Unassembled WGS sequence"/>
</dbReference>
<protein>
    <submittedName>
        <fullName evidence="2">HNH nuclease</fullName>
    </submittedName>
</protein>
<name>A0ABP2R9W9_9FUSO</name>
<accession>A0ABP2R9W9</accession>
<feature type="domain" description="HNH nuclease" evidence="1">
    <location>
        <begin position="214"/>
        <end position="266"/>
    </location>
</feature>
<evidence type="ECO:0000259" key="1">
    <source>
        <dbReference type="SMART" id="SM00507"/>
    </source>
</evidence>
<organism evidence="2 3">
    <name type="scientific">Fusobacterium hwasookii ChDC F128</name>
    <dbReference type="NCBI Taxonomy" id="1216362"/>
    <lineage>
        <taxon>Bacteria</taxon>
        <taxon>Fusobacteriati</taxon>
        <taxon>Fusobacteriota</taxon>
        <taxon>Fusobacteriia</taxon>
        <taxon>Fusobacteriales</taxon>
        <taxon>Fusobacteriaceae</taxon>
        <taxon>Fusobacterium</taxon>
    </lineage>
</organism>
<keyword evidence="3" id="KW-1185">Reference proteome</keyword>
<dbReference type="InterPro" id="IPR003615">
    <property type="entry name" value="HNH_nuc"/>
</dbReference>
<dbReference type="InterPro" id="IPR002711">
    <property type="entry name" value="HNH"/>
</dbReference>
<reference evidence="3" key="1">
    <citation type="journal article" date="2012" name="J. Bacteriol.">
        <title>Draft Genome Sequence of Fusobacterium nucleatum ChDC F128, Isolated from a Periodontitis Lesion.</title>
        <authorList>
            <person name="Park S.N."/>
            <person name="Kong S.W."/>
            <person name="Kim H.S."/>
            <person name="Park M.S."/>
            <person name="Lee J.W."/>
            <person name="Cho E."/>
            <person name="Lim Y.K."/>
            <person name="Choi M.H."/>
            <person name="Chang Y.H."/>
            <person name="Shin J.H."/>
            <person name="Park H.S."/>
            <person name="Choi S.H."/>
            <person name="Kook J.K."/>
        </authorList>
    </citation>
    <scope>NUCLEOTIDE SEQUENCE [LARGE SCALE GENOMIC DNA]</scope>
    <source>
        <strain evidence="3">ChDC F128</strain>
    </source>
</reference>
<sequence length="273" mass="32416">MKLINFLDFEPLKEIMEKMKVDRNEKIEIERIKKIEIARIWKELSSLSGLDIDINETDPSEKGYIKYREFDKLVAYIRDQKYFGEKFSLRKFHIAYNCKTLSDSRKSRDASKYKIVQNKSPEFTINILSEDAKTVIEANVIKKLEVCTNCLKALNYKNFLNVSKSEQDKIKNEFSFEEFLGTEFDKNEELIKSYNLDDIENDKVRLYPKNWDEISYNYRKSKKWVCEECGKDCSKNNSELEVHHIDHNPSNSNFYNLKALCKTCHSKIHPHME</sequence>
<evidence type="ECO:0000313" key="2">
    <source>
        <dbReference type="EMBL" id="EJU08779.1"/>
    </source>
</evidence>
<gene>
    <name evidence="2" type="ORF">B437_01585</name>
</gene>
<dbReference type="SMART" id="SM00507">
    <property type="entry name" value="HNHc"/>
    <property type="match status" value="1"/>
</dbReference>
<evidence type="ECO:0000313" key="3">
    <source>
        <dbReference type="Proteomes" id="UP000004829"/>
    </source>
</evidence>
<dbReference type="EMBL" id="ALVD01000001">
    <property type="protein sequence ID" value="EJU08779.1"/>
    <property type="molecule type" value="Genomic_DNA"/>
</dbReference>